<dbReference type="InterPro" id="IPR029058">
    <property type="entry name" value="AB_hydrolase_fold"/>
</dbReference>
<keyword evidence="2" id="KW-0812">Transmembrane</keyword>
<protein>
    <submittedName>
        <fullName evidence="4">Carboxylesterase 2</fullName>
    </submittedName>
</protein>
<reference evidence="4" key="1">
    <citation type="submission" date="2020-01" db="EMBL/GenBank/DDBJ databases">
        <title>Genome sequence of Kobresia littledalei, the first chromosome-level genome in the family Cyperaceae.</title>
        <authorList>
            <person name="Qu G."/>
        </authorList>
    </citation>
    <scope>NUCLEOTIDE SEQUENCE</scope>
    <source>
        <strain evidence="4">C.B.Clarke</strain>
        <tissue evidence="4">Leaf</tissue>
    </source>
</reference>
<dbReference type="InterPro" id="IPR050466">
    <property type="entry name" value="Carboxylest/Gibb_receptor"/>
</dbReference>
<dbReference type="Pfam" id="PF07859">
    <property type="entry name" value="Abhydrolase_3"/>
    <property type="match status" value="1"/>
</dbReference>
<gene>
    <name evidence="4" type="ORF">FCM35_KLT16931</name>
</gene>
<dbReference type="EMBL" id="SWLB01000004">
    <property type="protein sequence ID" value="KAF3339460.1"/>
    <property type="molecule type" value="Genomic_DNA"/>
</dbReference>
<dbReference type="PANTHER" id="PTHR23024:SF577">
    <property type="entry name" value="CARBOXYLESTERASE 2-RELATED"/>
    <property type="match status" value="1"/>
</dbReference>
<dbReference type="Gene3D" id="3.40.50.1820">
    <property type="entry name" value="alpha/beta hydrolase"/>
    <property type="match status" value="1"/>
</dbReference>
<evidence type="ECO:0000313" key="5">
    <source>
        <dbReference type="Proteomes" id="UP000623129"/>
    </source>
</evidence>
<dbReference type="SUPFAM" id="SSF53474">
    <property type="entry name" value="alpha/beta-Hydrolases"/>
    <property type="match status" value="1"/>
</dbReference>
<dbReference type="AlphaFoldDB" id="A0A833R7B5"/>
<name>A0A833R7B5_9POAL</name>
<dbReference type="PROSITE" id="PS01174">
    <property type="entry name" value="LIPASE_GDXG_SER"/>
    <property type="match status" value="1"/>
</dbReference>
<evidence type="ECO:0000256" key="1">
    <source>
        <dbReference type="PROSITE-ProRule" id="PRU10038"/>
    </source>
</evidence>
<feature type="active site" evidence="1">
    <location>
        <position position="241"/>
    </location>
</feature>
<dbReference type="PANTHER" id="PTHR23024">
    <property type="entry name" value="ARYLACETAMIDE DEACETYLASE"/>
    <property type="match status" value="1"/>
</dbReference>
<keyword evidence="2" id="KW-1133">Transmembrane helix</keyword>
<evidence type="ECO:0000259" key="3">
    <source>
        <dbReference type="Pfam" id="PF07859"/>
    </source>
</evidence>
<dbReference type="InterPro" id="IPR033140">
    <property type="entry name" value="Lipase_GDXG_put_SER_AS"/>
</dbReference>
<dbReference type="Proteomes" id="UP000623129">
    <property type="component" value="Unassembled WGS sequence"/>
</dbReference>
<keyword evidence="2" id="KW-0472">Membrane</keyword>
<feature type="transmembrane region" description="Helical" evidence="2">
    <location>
        <begin position="27"/>
        <end position="46"/>
    </location>
</feature>
<evidence type="ECO:0000313" key="4">
    <source>
        <dbReference type="EMBL" id="KAF3339460.1"/>
    </source>
</evidence>
<organism evidence="4 5">
    <name type="scientific">Carex littledalei</name>
    <dbReference type="NCBI Taxonomy" id="544730"/>
    <lineage>
        <taxon>Eukaryota</taxon>
        <taxon>Viridiplantae</taxon>
        <taxon>Streptophyta</taxon>
        <taxon>Embryophyta</taxon>
        <taxon>Tracheophyta</taxon>
        <taxon>Spermatophyta</taxon>
        <taxon>Magnoliopsida</taxon>
        <taxon>Liliopsida</taxon>
        <taxon>Poales</taxon>
        <taxon>Cyperaceae</taxon>
        <taxon>Cyperoideae</taxon>
        <taxon>Cariceae</taxon>
        <taxon>Carex</taxon>
        <taxon>Carex subgen. Euthyceras</taxon>
    </lineage>
</organism>
<comment type="caution">
    <text evidence="4">The sequence shown here is derived from an EMBL/GenBank/DDBJ whole genome shotgun (WGS) entry which is preliminary data.</text>
</comment>
<sequence length="389" mass="43078">MVNTQQLPHEIKLGRNKLSELLSSIPFLVKLLISALLPAALILILVTQLRNRHSHHQPGPAAPQSPLPPPPPHAIVPTPIDPNTTVQFDFSPYLRLYKNGRVERLSGTKIVSAGLDTTTGVKSKDVVINSTTGLGARLYLPKLNTTKDEKFPILVFFHGGAFAIESPFSPTYHDYLNTLVANASVVVVSVNYRRVPEYWLPVAYNDSFEAYKWTISNSISGPEKWLSTYGDLNRLFLAGDSAGGNIAHNIAVMDGANATGLALLNPYFWGSKPVGNETKDPELRRKMEVTWEFICNGKYSIDNPLVNPMGSPSVWKNLPCERVLVTLSELDTFKERGKAYVTGLNESGWKGEVEMYETKGEDHVYFLYQLKSDKAVKEMAVVASFLNSS</sequence>
<feature type="domain" description="Alpha/beta hydrolase fold-3" evidence="3">
    <location>
        <begin position="154"/>
        <end position="366"/>
    </location>
</feature>
<dbReference type="InterPro" id="IPR013094">
    <property type="entry name" value="AB_hydrolase_3"/>
</dbReference>
<accession>A0A833R7B5</accession>
<proteinExistence type="predicted"/>
<dbReference type="OrthoDB" id="408631at2759"/>
<keyword evidence="5" id="KW-1185">Reference proteome</keyword>
<dbReference type="GO" id="GO:0016787">
    <property type="term" value="F:hydrolase activity"/>
    <property type="evidence" value="ECO:0007669"/>
    <property type="project" value="InterPro"/>
</dbReference>
<evidence type="ECO:0000256" key="2">
    <source>
        <dbReference type="SAM" id="Phobius"/>
    </source>
</evidence>